<gene>
    <name evidence="2" type="ORF">BCR42DRAFT_415402</name>
</gene>
<feature type="region of interest" description="Disordered" evidence="1">
    <location>
        <begin position="1"/>
        <end position="52"/>
    </location>
</feature>
<dbReference type="AlphaFoldDB" id="A0A1X2IHS4"/>
<keyword evidence="3" id="KW-1185">Reference proteome</keyword>
<protein>
    <submittedName>
        <fullName evidence="2">Uncharacterized protein</fullName>
    </submittedName>
</protein>
<dbReference type="EMBL" id="MCGE01000011">
    <property type="protein sequence ID" value="ORZ16590.1"/>
    <property type="molecule type" value="Genomic_DNA"/>
</dbReference>
<reference evidence="2 3" key="1">
    <citation type="submission" date="2016-07" db="EMBL/GenBank/DDBJ databases">
        <title>Pervasive Adenine N6-methylation of Active Genes in Fungi.</title>
        <authorList>
            <consortium name="DOE Joint Genome Institute"/>
            <person name="Mondo S.J."/>
            <person name="Dannebaum R.O."/>
            <person name="Kuo R.C."/>
            <person name="Labutti K."/>
            <person name="Haridas S."/>
            <person name="Kuo A."/>
            <person name="Salamov A."/>
            <person name="Ahrendt S.R."/>
            <person name="Lipzen A."/>
            <person name="Sullivan W."/>
            <person name="Andreopoulos W.B."/>
            <person name="Clum A."/>
            <person name="Lindquist E."/>
            <person name="Daum C."/>
            <person name="Ramamoorthy G.K."/>
            <person name="Gryganskyi A."/>
            <person name="Culley D."/>
            <person name="Magnuson J.K."/>
            <person name="James T.Y."/>
            <person name="O'Malley M.A."/>
            <person name="Stajich J.E."/>
            <person name="Spatafora J.W."/>
            <person name="Visel A."/>
            <person name="Grigoriev I.V."/>
        </authorList>
    </citation>
    <scope>NUCLEOTIDE SEQUENCE [LARGE SCALE GENOMIC DNA]</scope>
    <source>
        <strain evidence="2 3">NRRL 1336</strain>
    </source>
</reference>
<dbReference type="Proteomes" id="UP000193560">
    <property type="component" value="Unassembled WGS sequence"/>
</dbReference>
<sequence length="110" mass="12283">MAMSKSNMNKVKGPSLERRRRIQKAKRATSKPASAVTASTNLSRKKQKKVEKALRNEKNYLVSRGLIDQEEEMRDVVEVPREKQRVVVTIPEDILAASLAGPGTTLGSMY</sequence>
<dbReference type="OrthoDB" id="2269074at2759"/>
<comment type="caution">
    <text evidence="2">The sequence shown here is derived from an EMBL/GenBank/DDBJ whole genome shotgun (WGS) entry which is preliminary data.</text>
</comment>
<feature type="compositionally biased region" description="Basic residues" evidence="1">
    <location>
        <begin position="18"/>
        <end position="29"/>
    </location>
</feature>
<evidence type="ECO:0000313" key="3">
    <source>
        <dbReference type="Proteomes" id="UP000193560"/>
    </source>
</evidence>
<organism evidence="2 3">
    <name type="scientific">Absidia repens</name>
    <dbReference type="NCBI Taxonomy" id="90262"/>
    <lineage>
        <taxon>Eukaryota</taxon>
        <taxon>Fungi</taxon>
        <taxon>Fungi incertae sedis</taxon>
        <taxon>Mucoromycota</taxon>
        <taxon>Mucoromycotina</taxon>
        <taxon>Mucoromycetes</taxon>
        <taxon>Mucorales</taxon>
        <taxon>Cunninghamellaceae</taxon>
        <taxon>Absidia</taxon>
    </lineage>
</organism>
<proteinExistence type="predicted"/>
<name>A0A1X2IHS4_9FUNG</name>
<accession>A0A1X2IHS4</accession>
<evidence type="ECO:0000256" key="1">
    <source>
        <dbReference type="SAM" id="MobiDB-lite"/>
    </source>
</evidence>
<evidence type="ECO:0000313" key="2">
    <source>
        <dbReference type="EMBL" id="ORZ16590.1"/>
    </source>
</evidence>